<dbReference type="GeneID" id="27672307"/>
<dbReference type="EMBL" id="AXCR01000001">
    <property type="protein sequence ID" value="KJR89689.1"/>
    <property type="molecule type" value="Genomic_DNA"/>
</dbReference>
<dbReference type="AlphaFoldDB" id="A0A0F2MKV0"/>
<dbReference type="RefSeq" id="XP_016592365.1">
    <property type="nucleotide sequence ID" value="XM_016737030.1"/>
</dbReference>
<sequence length="92" mass="9839">MDLGIATDHNREEKEGASMSMTKVHDETAHIVRLQVSASVGYTLADAASLSSAVTKRDPVRPPQVAHGETLEPVIASTATTNSDISRVFFCL</sequence>
<comment type="caution">
    <text evidence="2">The sequence shown here is derived from an EMBL/GenBank/DDBJ whole genome shotgun (WGS) entry which is preliminary data.</text>
</comment>
<evidence type="ECO:0000256" key="1">
    <source>
        <dbReference type="SAM" id="MobiDB-lite"/>
    </source>
</evidence>
<reference evidence="2 3" key="2">
    <citation type="journal article" date="2015" name="Eukaryot. Cell">
        <title>Asexual propagation of a virulent clone complex in a human and feline outbreak of sporotrichosis.</title>
        <authorList>
            <person name="Teixeira Mde M."/>
            <person name="Rodrigues A.M."/>
            <person name="Tsui C.K."/>
            <person name="de Almeida L.G."/>
            <person name="Van Diepeningen A.D."/>
            <person name="van den Ende B.G."/>
            <person name="Fernandes G.F."/>
            <person name="Kano R."/>
            <person name="Hamelin R.C."/>
            <person name="Lopes-Bezerra L.M."/>
            <person name="Vasconcelos A.T."/>
            <person name="de Hoog S."/>
            <person name="de Camargo Z.P."/>
            <person name="Felipe M.S."/>
        </authorList>
    </citation>
    <scope>NUCLEOTIDE SEQUENCE [LARGE SCALE GENOMIC DNA]</scope>
    <source>
        <strain evidence="2 3">1099-18</strain>
    </source>
</reference>
<evidence type="ECO:0000313" key="3">
    <source>
        <dbReference type="Proteomes" id="UP000033710"/>
    </source>
</evidence>
<accession>A0A0F2MKV0</accession>
<feature type="region of interest" description="Disordered" evidence="1">
    <location>
        <begin position="1"/>
        <end position="22"/>
    </location>
</feature>
<dbReference type="VEuPathDB" id="FungiDB:SPSK_10729"/>
<dbReference type="Proteomes" id="UP000033710">
    <property type="component" value="Unassembled WGS sequence"/>
</dbReference>
<gene>
    <name evidence="2" type="ORF">SPSK_10729</name>
</gene>
<dbReference type="KEGG" id="ssck:SPSK_10729"/>
<reference evidence="2 3" key="1">
    <citation type="journal article" date="2014" name="BMC Genomics">
        <title>Comparative genomics of the major fungal agents of human and animal Sporotrichosis: Sporothrix schenckii and Sporothrix brasiliensis.</title>
        <authorList>
            <person name="Teixeira M.M."/>
            <person name="de Almeida L.G."/>
            <person name="Kubitschek-Barreira P."/>
            <person name="Alves F.L."/>
            <person name="Kioshima E.S."/>
            <person name="Abadio A.K."/>
            <person name="Fernandes L."/>
            <person name="Derengowski L.S."/>
            <person name="Ferreira K.S."/>
            <person name="Souza R.C."/>
            <person name="Ruiz J.C."/>
            <person name="de Andrade N.C."/>
            <person name="Paes H.C."/>
            <person name="Nicola A.M."/>
            <person name="Albuquerque P."/>
            <person name="Gerber A.L."/>
            <person name="Martins V.P."/>
            <person name="Peconick L.D."/>
            <person name="Neto A.V."/>
            <person name="Chaucanez C.B."/>
            <person name="Silva P.A."/>
            <person name="Cunha O.L."/>
            <person name="de Oliveira F.F."/>
            <person name="dos Santos T.C."/>
            <person name="Barros A.L."/>
            <person name="Soares M.A."/>
            <person name="de Oliveira L.M."/>
            <person name="Marini M.M."/>
            <person name="Villalobos-Duno H."/>
            <person name="Cunha M.M."/>
            <person name="de Hoog S."/>
            <person name="da Silveira J.F."/>
            <person name="Henrissat B."/>
            <person name="Nino-Vega G.A."/>
            <person name="Cisalpino P.S."/>
            <person name="Mora-Montes H.M."/>
            <person name="Almeida S.R."/>
            <person name="Stajich J.E."/>
            <person name="Lopes-Bezerra L.M."/>
            <person name="Vasconcelos A.T."/>
            <person name="Felipe M.S."/>
        </authorList>
    </citation>
    <scope>NUCLEOTIDE SEQUENCE [LARGE SCALE GENOMIC DNA]</scope>
    <source>
        <strain evidence="2 3">1099-18</strain>
    </source>
</reference>
<evidence type="ECO:0000313" key="2">
    <source>
        <dbReference type="EMBL" id="KJR89689.1"/>
    </source>
</evidence>
<proteinExistence type="predicted"/>
<organism evidence="2 3">
    <name type="scientific">Sporothrix schenckii 1099-18</name>
    <dbReference type="NCBI Taxonomy" id="1397361"/>
    <lineage>
        <taxon>Eukaryota</taxon>
        <taxon>Fungi</taxon>
        <taxon>Dikarya</taxon>
        <taxon>Ascomycota</taxon>
        <taxon>Pezizomycotina</taxon>
        <taxon>Sordariomycetes</taxon>
        <taxon>Sordariomycetidae</taxon>
        <taxon>Ophiostomatales</taxon>
        <taxon>Ophiostomataceae</taxon>
        <taxon>Sporothrix</taxon>
    </lineage>
</organism>
<protein>
    <submittedName>
        <fullName evidence="2">Uncharacterized protein</fullName>
    </submittedName>
</protein>
<name>A0A0F2MKV0_SPOSC</name>